<comment type="caution">
    <text evidence="7">The sequence shown here is derived from an EMBL/GenBank/DDBJ whole genome shotgun (WGS) entry which is preliminary data.</text>
</comment>
<evidence type="ECO:0000256" key="3">
    <source>
        <dbReference type="ARBA" id="ARBA00022617"/>
    </source>
</evidence>
<dbReference type="EMBL" id="MU864377">
    <property type="protein sequence ID" value="KAK4189323.1"/>
    <property type="molecule type" value="Genomic_DNA"/>
</dbReference>
<evidence type="ECO:0000313" key="8">
    <source>
        <dbReference type="Proteomes" id="UP001302126"/>
    </source>
</evidence>
<proteinExistence type="inferred from homology"/>
<evidence type="ECO:0000256" key="2">
    <source>
        <dbReference type="ARBA" id="ARBA00010617"/>
    </source>
</evidence>
<name>A0AAN7AJC0_9PEZI</name>
<dbReference type="InterPro" id="IPR036396">
    <property type="entry name" value="Cyt_P450_sf"/>
</dbReference>
<dbReference type="GO" id="GO:0020037">
    <property type="term" value="F:heme binding"/>
    <property type="evidence" value="ECO:0007669"/>
    <property type="project" value="InterPro"/>
</dbReference>
<comment type="similarity">
    <text evidence="2 6">Belongs to the cytochrome P450 family.</text>
</comment>
<accession>A0AAN7AJC0</accession>
<dbReference type="InterPro" id="IPR050121">
    <property type="entry name" value="Cytochrome_P450_monoxygenase"/>
</dbReference>
<reference evidence="7" key="1">
    <citation type="journal article" date="2023" name="Mol. Phylogenet. Evol.">
        <title>Genome-scale phylogeny and comparative genomics of the fungal order Sordariales.</title>
        <authorList>
            <person name="Hensen N."/>
            <person name="Bonometti L."/>
            <person name="Westerberg I."/>
            <person name="Brannstrom I.O."/>
            <person name="Guillou S."/>
            <person name="Cros-Aarteil S."/>
            <person name="Calhoun S."/>
            <person name="Haridas S."/>
            <person name="Kuo A."/>
            <person name="Mondo S."/>
            <person name="Pangilinan J."/>
            <person name="Riley R."/>
            <person name="LaButti K."/>
            <person name="Andreopoulos B."/>
            <person name="Lipzen A."/>
            <person name="Chen C."/>
            <person name="Yan M."/>
            <person name="Daum C."/>
            <person name="Ng V."/>
            <person name="Clum A."/>
            <person name="Steindorff A."/>
            <person name="Ohm R.A."/>
            <person name="Martin F."/>
            <person name="Silar P."/>
            <person name="Natvig D.O."/>
            <person name="Lalanne C."/>
            <person name="Gautier V."/>
            <person name="Ament-Velasquez S.L."/>
            <person name="Kruys A."/>
            <person name="Hutchinson M.I."/>
            <person name="Powell A.J."/>
            <person name="Barry K."/>
            <person name="Miller A.N."/>
            <person name="Grigoriev I.V."/>
            <person name="Debuchy R."/>
            <person name="Gladieux P."/>
            <person name="Hiltunen Thoren M."/>
            <person name="Johannesson H."/>
        </authorList>
    </citation>
    <scope>NUCLEOTIDE SEQUENCE</scope>
    <source>
        <strain evidence="7">PSN309</strain>
    </source>
</reference>
<keyword evidence="5 6" id="KW-0408">Iron</keyword>
<evidence type="ECO:0000256" key="4">
    <source>
        <dbReference type="ARBA" id="ARBA00022723"/>
    </source>
</evidence>
<dbReference type="AlphaFoldDB" id="A0AAN7AJC0"/>
<evidence type="ECO:0000256" key="5">
    <source>
        <dbReference type="ARBA" id="ARBA00023004"/>
    </source>
</evidence>
<reference evidence="7" key="2">
    <citation type="submission" date="2023-05" db="EMBL/GenBank/DDBJ databases">
        <authorList>
            <consortium name="Lawrence Berkeley National Laboratory"/>
            <person name="Steindorff A."/>
            <person name="Hensen N."/>
            <person name="Bonometti L."/>
            <person name="Westerberg I."/>
            <person name="Brannstrom I.O."/>
            <person name="Guillou S."/>
            <person name="Cros-Aarteil S."/>
            <person name="Calhoun S."/>
            <person name="Haridas S."/>
            <person name="Kuo A."/>
            <person name="Mondo S."/>
            <person name="Pangilinan J."/>
            <person name="Riley R."/>
            <person name="Labutti K."/>
            <person name="Andreopoulos B."/>
            <person name="Lipzen A."/>
            <person name="Chen C."/>
            <person name="Yanf M."/>
            <person name="Daum C."/>
            <person name="Ng V."/>
            <person name="Clum A."/>
            <person name="Ohm R."/>
            <person name="Martin F."/>
            <person name="Silar P."/>
            <person name="Natvig D."/>
            <person name="Lalanne C."/>
            <person name="Gautier V."/>
            <person name="Ament-Velasquez S.L."/>
            <person name="Kruys A."/>
            <person name="Hutchinson M.I."/>
            <person name="Powell A.J."/>
            <person name="Barry K."/>
            <person name="Miller A.N."/>
            <person name="Grigoriev I.V."/>
            <person name="Debuchy R."/>
            <person name="Gladieux P."/>
            <person name="Thoren M.H."/>
            <person name="Johannesson H."/>
        </authorList>
    </citation>
    <scope>NUCLEOTIDE SEQUENCE</scope>
    <source>
        <strain evidence="7">PSN309</strain>
    </source>
</reference>
<keyword evidence="4 6" id="KW-0479">Metal-binding</keyword>
<sequence length="540" mass="60223">MFDSFPARLALLCGLAAAFITFIARKLLYPKPYPGIPFNEASARRIAGDIPHLLSLVKKLDQYSEAIFLTTTQKLGTPIAQLLLPGVFPKPLIIVEDPREIEDILVRRNKEFDRAPFSVDLLKPMFPRASISQFSTRVLKAQKRLWMDTMSADFLRRLKASTVHRVQAFNIHDDLKNTTLDAIWMNMVGEQGDTVRYEITKLQNSIAGHVDAALPPPRGAFIKAQVGYIQGTLSTNVNSISPKWAQIFETFTPSYRSYQRIVTGEMTRAMEKAVARYKNLEIGALESDEIDTCAMDLIRQKDTAILQEPFTFLVAGYDSISNTLAFFFKFMEAHPFVQSELRSALKTAFPGSELPSAQEILSADIPYLDGALEETTRLAGAAKSSTRMAMVGTQILGCPIPKGAEVFLTLHLHRGPPVQVDEAKRSETSQAAVAKIGGDGLQGSAGRDLGSFEPRRRLVRDEKTGKETFNRHALSSLAFGGGYRGCFGLRKLAMMDLRIVIVLLILKFEFLELPDEYKPVVGMEKFLRCTKYPYAKLRAL</sequence>
<dbReference type="Gene3D" id="1.10.630.10">
    <property type="entry name" value="Cytochrome P450"/>
    <property type="match status" value="1"/>
</dbReference>
<dbReference type="PANTHER" id="PTHR24305">
    <property type="entry name" value="CYTOCHROME P450"/>
    <property type="match status" value="1"/>
</dbReference>
<comment type="cofactor">
    <cofactor evidence="1">
        <name>heme</name>
        <dbReference type="ChEBI" id="CHEBI:30413"/>
    </cofactor>
</comment>
<dbReference type="GO" id="GO:0004497">
    <property type="term" value="F:monooxygenase activity"/>
    <property type="evidence" value="ECO:0007669"/>
    <property type="project" value="UniProtKB-KW"/>
</dbReference>
<keyword evidence="6" id="KW-0503">Monooxygenase</keyword>
<dbReference type="InterPro" id="IPR001128">
    <property type="entry name" value="Cyt_P450"/>
</dbReference>
<evidence type="ECO:0000256" key="1">
    <source>
        <dbReference type="ARBA" id="ARBA00001971"/>
    </source>
</evidence>
<dbReference type="SUPFAM" id="SSF48264">
    <property type="entry name" value="Cytochrome P450"/>
    <property type="match status" value="1"/>
</dbReference>
<dbReference type="Proteomes" id="UP001302126">
    <property type="component" value="Unassembled WGS sequence"/>
</dbReference>
<dbReference type="Pfam" id="PF00067">
    <property type="entry name" value="p450"/>
    <property type="match status" value="2"/>
</dbReference>
<gene>
    <name evidence="7" type="ORF">QBC35DRAFT_514192</name>
</gene>
<evidence type="ECO:0000313" key="7">
    <source>
        <dbReference type="EMBL" id="KAK4189323.1"/>
    </source>
</evidence>
<keyword evidence="3 6" id="KW-0349">Heme</keyword>
<keyword evidence="8" id="KW-1185">Reference proteome</keyword>
<dbReference type="GO" id="GO:0005506">
    <property type="term" value="F:iron ion binding"/>
    <property type="evidence" value="ECO:0007669"/>
    <property type="project" value="InterPro"/>
</dbReference>
<dbReference type="GO" id="GO:0016705">
    <property type="term" value="F:oxidoreductase activity, acting on paired donors, with incorporation or reduction of molecular oxygen"/>
    <property type="evidence" value="ECO:0007669"/>
    <property type="project" value="InterPro"/>
</dbReference>
<evidence type="ECO:0000256" key="6">
    <source>
        <dbReference type="RuleBase" id="RU000461"/>
    </source>
</evidence>
<keyword evidence="6" id="KW-0560">Oxidoreductase</keyword>
<organism evidence="7 8">
    <name type="scientific">Podospora australis</name>
    <dbReference type="NCBI Taxonomy" id="1536484"/>
    <lineage>
        <taxon>Eukaryota</taxon>
        <taxon>Fungi</taxon>
        <taxon>Dikarya</taxon>
        <taxon>Ascomycota</taxon>
        <taxon>Pezizomycotina</taxon>
        <taxon>Sordariomycetes</taxon>
        <taxon>Sordariomycetidae</taxon>
        <taxon>Sordariales</taxon>
        <taxon>Podosporaceae</taxon>
        <taxon>Podospora</taxon>
    </lineage>
</organism>
<protein>
    <submittedName>
        <fullName evidence="7">Cytochrome P450 3A24</fullName>
    </submittedName>
</protein>
<dbReference type="InterPro" id="IPR017972">
    <property type="entry name" value="Cyt_P450_CS"/>
</dbReference>
<dbReference type="PANTHER" id="PTHR24305:SF232">
    <property type="entry name" value="P450, PUTATIVE (EUROFUNG)-RELATED"/>
    <property type="match status" value="1"/>
</dbReference>
<dbReference type="PROSITE" id="PS00086">
    <property type="entry name" value="CYTOCHROME_P450"/>
    <property type="match status" value="1"/>
</dbReference>